<dbReference type="InterPro" id="IPR036514">
    <property type="entry name" value="SGNH_hydro_sf"/>
</dbReference>
<name>A0A150QHY2_SORCE</name>
<dbReference type="EMBL" id="JEMA01000642">
    <property type="protein sequence ID" value="KYF67550.1"/>
    <property type="molecule type" value="Genomic_DNA"/>
</dbReference>
<proteinExistence type="predicted"/>
<dbReference type="GO" id="GO:0016788">
    <property type="term" value="F:hydrolase activity, acting on ester bonds"/>
    <property type="evidence" value="ECO:0007669"/>
    <property type="project" value="UniProtKB-ARBA"/>
</dbReference>
<dbReference type="AlphaFoldDB" id="A0A150QHY2"/>
<gene>
    <name evidence="1" type="ORF">BE15_29730</name>
</gene>
<dbReference type="Proteomes" id="UP000075260">
    <property type="component" value="Unassembled WGS sequence"/>
</dbReference>
<accession>A0A150QHY2</accession>
<sequence>MGFIGCSMAENTAQGYQAVGGERMWPPYGTNGDVVQSWTSTSSASWRKFDQQAARYGKPTAVWVQICIFSFNGATYDEVKKLIANAREHAAPGATIYITGQPQYQSGWTCDLAGRGGPELTDELARRAAADRTLNVIYPGSFGPLGSGTTADSCHANGAGQQILGNQAAEFFGD</sequence>
<organism evidence="1 2">
    <name type="scientific">Sorangium cellulosum</name>
    <name type="common">Polyangium cellulosum</name>
    <dbReference type="NCBI Taxonomy" id="56"/>
    <lineage>
        <taxon>Bacteria</taxon>
        <taxon>Pseudomonadati</taxon>
        <taxon>Myxococcota</taxon>
        <taxon>Polyangia</taxon>
        <taxon>Polyangiales</taxon>
        <taxon>Polyangiaceae</taxon>
        <taxon>Sorangium</taxon>
    </lineage>
</organism>
<comment type="caution">
    <text evidence="1">The sequence shown here is derived from an EMBL/GenBank/DDBJ whole genome shotgun (WGS) entry which is preliminary data.</text>
</comment>
<dbReference type="SUPFAM" id="SSF52266">
    <property type="entry name" value="SGNH hydrolase"/>
    <property type="match status" value="1"/>
</dbReference>
<evidence type="ECO:0000313" key="2">
    <source>
        <dbReference type="Proteomes" id="UP000075260"/>
    </source>
</evidence>
<protein>
    <recommendedName>
        <fullName evidence="3">Sialate O-acetylesterase domain-containing protein</fullName>
    </recommendedName>
</protein>
<reference evidence="1 2" key="1">
    <citation type="submission" date="2014-02" db="EMBL/GenBank/DDBJ databases">
        <title>The small core and large imbalanced accessory genome model reveals a collaborative survival strategy of Sorangium cellulosum strains in nature.</title>
        <authorList>
            <person name="Han K."/>
            <person name="Peng R."/>
            <person name="Blom J."/>
            <person name="Li Y.-Z."/>
        </authorList>
    </citation>
    <scope>NUCLEOTIDE SEQUENCE [LARGE SCALE GENOMIC DNA]</scope>
    <source>
        <strain evidence="1 2">So0008-312</strain>
    </source>
</reference>
<evidence type="ECO:0008006" key="3">
    <source>
        <dbReference type="Google" id="ProtNLM"/>
    </source>
</evidence>
<dbReference type="Gene3D" id="3.40.50.1110">
    <property type="entry name" value="SGNH hydrolase"/>
    <property type="match status" value="1"/>
</dbReference>
<evidence type="ECO:0000313" key="1">
    <source>
        <dbReference type="EMBL" id="KYF67550.1"/>
    </source>
</evidence>